<dbReference type="PANTHER" id="PTHR34720">
    <property type="entry name" value="MICROCYSTIN DEPENDENT PROTEIN"/>
    <property type="match status" value="1"/>
</dbReference>
<geneLocation type="plasmid" evidence="3 4">
    <name>unnamedA</name>
</geneLocation>
<dbReference type="Gene3D" id="2.60.40.10">
    <property type="entry name" value="Immunoglobulins"/>
    <property type="match status" value="13"/>
</dbReference>
<dbReference type="Pfam" id="PF05345">
    <property type="entry name" value="He_PIG"/>
    <property type="match status" value="10"/>
</dbReference>
<feature type="domain" description="Fibronectin type-III" evidence="1">
    <location>
        <begin position="920"/>
        <end position="1009"/>
    </location>
</feature>
<dbReference type="InterPro" id="IPR005546">
    <property type="entry name" value="Autotransporte_beta"/>
</dbReference>
<keyword evidence="3" id="KW-0614">Plasmid</keyword>
<dbReference type="Pfam" id="PF00041">
    <property type="entry name" value="fn3"/>
    <property type="match status" value="3"/>
</dbReference>
<dbReference type="CDD" id="cd00063">
    <property type="entry name" value="FN3"/>
    <property type="match status" value="3"/>
</dbReference>
<evidence type="ECO:0000259" key="1">
    <source>
        <dbReference type="PROSITE" id="PS50853"/>
    </source>
</evidence>
<dbReference type="InterPro" id="IPR015919">
    <property type="entry name" value="Cadherin-like_sf"/>
</dbReference>
<organism evidence="3 4">
    <name type="scientific">Ensifer adhaerens</name>
    <name type="common">Sinorhizobium morelense</name>
    <dbReference type="NCBI Taxonomy" id="106592"/>
    <lineage>
        <taxon>Bacteria</taxon>
        <taxon>Pseudomonadati</taxon>
        <taxon>Pseudomonadota</taxon>
        <taxon>Alphaproteobacteria</taxon>
        <taxon>Hyphomicrobiales</taxon>
        <taxon>Rhizobiaceae</taxon>
        <taxon>Sinorhizobium/Ensifer group</taxon>
        <taxon>Ensifer</taxon>
    </lineage>
</organism>
<keyword evidence="4" id="KW-1185">Reference proteome</keyword>
<dbReference type="SUPFAM" id="SSF103515">
    <property type="entry name" value="Autotransporter"/>
    <property type="match status" value="1"/>
</dbReference>
<evidence type="ECO:0000313" key="4">
    <source>
        <dbReference type="Proteomes" id="UP001214094"/>
    </source>
</evidence>
<dbReference type="SMART" id="SM00869">
    <property type="entry name" value="Autotransporter"/>
    <property type="match status" value="1"/>
</dbReference>
<dbReference type="Pfam" id="PF03797">
    <property type="entry name" value="Autotransporter"/>
    <property type="match status" value="1"/>
</dbReference>
<dbReference type="GeneID" id="29521194"/>
<name>A0ABY8HLN1_ENSAD</name>
<dbReference type="InterPro" id="IPR008964">
    <property type="entry name" value="Invasin/intimin_cell_adhesion"/>
</dbReference>
<proteinExistence type="predicted"/>
<feature type="domain" description="Fibronectin type-III" evidence="1">
    <location>
        <begin position="574"/>
        <end position="663"/>
    </location>
</feature>
<feature type="domain" description="Fibronectin type-III" evidence="1">
    <location>
        <begin position="747"/>
        <end position="836"/>
    </location>
</feature>
<gene>
    <name evidence="3" type="ORF">P4B07_25140</name>
</gene>
<dbReference type="Gene3D" id="2.40.128.130">
    <property type="entry name" value="Autotransporter beta-domain"/>
    <property type="match status" value="1"/>
</dbReference>
<dbReference type="EMBL" id="CP121309">
    <property type="protein sequence ID" value="WFP93036.1"/>
    <property type="molecule type" value="Genomic_DNA"/>
</dbReference>
<feature type="domain" description="Autotransporter" evidence="2">
    <location>
        <begin position="1816"/>
        <end position="2065"/>
    </location>
</feature>
<dbReference type="Proteomes" id="UP001214094">
    <property type="component" value="Plasmid unnamedA"/>
</dbReference>
<reference evidence="3 4" key="1">
    <citation type="submission" date="2023-03" db="EMBL/GenBank/DDBJ databases">
        <title>Comparative genome and transcriptome analysis combination mining strategies for increasing vitamin B12 production of Ensifer adhaerens strain.</title>
        <authorList>
            <person name="Yongheng L."/>
        </authorList>
    </citation>
    <scope>NUCLEOTIDE SEQUENCE [LARGE SCALE GENOMIC DNA]</scope>
    <source>
        <strain evidence="3 4">Casida A-T305</strain>
        <plasmid evidence="3 4">unnamedA</plasmid>
    </source>
</reference>
<dbReference type="InterPro" id="IPR013783">
    <property type="entry name" value="Ig-like_fold"/>
</dbReference>
<dbReference type="Gene3D" id="2.60.40.2810">
    <property type="match status" value="2"/>
</dbReference>
<dbReference type="SUPFAM" id="SSF49373">
    <property type="entry name" value="Invasin/intimin cell-adhesion fragments"/>
    <property type="match status" value="1"/>
</dbReference>
<dbReference type="InterPro" id="IPR036709">
    <property type="entry name" value="Autotransporte_beta_dom_sf"/>
</dbReference>
<accession>A0ABY8HLN1</accession>
<dbReference type="PROSITE" id="PS51208">
    <property type="entry name" value="AUTOTRANSPORTER"/>
    <property type="match status" value="1"/>
</dbReference>
<dbReference type="RefSeq" id="WP_051659412.1">
    <property type="nucleotide sequence ID" value="NZ_CP015881.1"/>
</dbReference>
<dbReference type="SUPFAM" id="SSF49313">
    <property type="entry name" value="Cadherin-like"/>
    <property type="match status" value="9"/>
</dbReference>
<dbReference type="SUPFAM" id="SSF49265">
    <property type="entry name" value="Fibronectin type III"/>
    <property type="match status" value="3"/>
</dbReference>
<evidence type="ECO:0000259" key="2">
    <source>
        <dbReference type="PROSITE" id="PS51208"/>
    </source>
</evidence>
<dbReference type="PANTHER" id="PTHR34720:SF9">
    <property type="entry name" value="BLR4714 PROTEIN"/>
    <property type="match status" value="1"/>
</dbReference>
<dbReference type="PROSITE" id="PS50853">
    <property type="entry name" value="FN3"/>
    <property type="match status" value="3"/>
</dbReference>
<dbReference type="InterPro" id="IPR003961">
    <property type="entry name" value="FN3_dom"/>
</dbReference>
<dbReference type="InterPro" id="IPR036116">
    <property type="entry name" value="FN3_sf"/>
</dbReference>
<evidence type="ECO:0000313" key="3">
    <source>
        <dbReference type="EMBL" id="WFP93036.1"/>
    </source>
</evidence>
<sequence length="2065" mass="202594">MKDDDATPVTFNVTVVPVSSPLTVTPVSLPAPAISSAYSQTIATTGGVSPYTYARVGGTLPPGLTLSSAGVLSGTPTGSGPYNFTVRVTDSTAPTPITFDKSYGVTIAAPVIDVTPDNPPDGGVGVPYSVQFTANGGTPGYTYTRDTGTLPSGLNLSSSGLLSGTPTAAGSFTFKLKVQDSTTISTGGVHFLAQDVTVIVNSFPPVTISPASGALPAATVGSAYSQGISASGGAGAISYAVTAGSLPAGLALNTTTGAITGTPTAAAIGTANFTVTATAATSGSAIANYSIAVSAPPVVLTPANNTALSGGTVGVAYSNTSISATGGVGAITYSVSAGALPPGLTINPSTGAITGTPLPSAYGSTPFTVTATAATVGTDSKAYSITIAAPPVVLTPAGGALAGGDVNVVYPGASISASGGLGTFTYTVTAGALPDGLSLSSAGAIVGTPTAAGYGTKNFTITATGSTAGSASAAYSIAISAPPMTLTPAGGALTAATAGTAYSDTSIAAVNGLGTVSYSVVPGTLPPGLGLASASGAISGTPTVGGAFSFTITATDMHSRTASESYSINVTAIAPDAPTGAAATANDASARVSFSAPAFNGGSSITGYIVTASPGGVTATGPSSPIDVTGLTNGMRYTFTVAATNVAGTGVASGASNAVTPKAPQTITFANPGSQSFGTTPTLTATASSSLPVSFTSATAGVCTIDPGGELAFQSMGTCTIHADQAGDAATEAAPRVSQSFIVNAVAPAAPTGVVATAGDSQAMVAFVAPSSNGGALISRYVVTSSPDGLTGDGTSSPVVITGLTNGTSYTFTVVAENNAGPGPASTASNAVTPRTIQTITFANPGAQSFGTTPTLTASADSGLTVSFTSSTTAVCTISPAGLLSFVSIGTCTINADQPGDGTYLPATQVSRSFVVNAIAPGAPTGVVATAGNASAEVSFAAPANTGGAPITGYTVTASPGGLTETGPASPLTVAGLTNGTGYTFTVTAANSTGTGLASGASNSVTPKGPQTIIFSNPGPQNYTTPVNLIASASSGLPVAWQSMTPSVCVVTSSGAATFRNGGTCTIEVSQAGDGAYLAAPSVSQSFAVSAPIFAFSPAAGSLPVATVATAYSVSFTATDGTSPYSFAIASGALPGGLSLASSGVLSGTPNEDGTFAFTIAATDAYGATGTSGSYSLIVRVQAPIAGATTKTVAANSTANVIAPNLSGGAAASVTVTTAPSHGTATVAGTSFNYTPAAGFSGTDTFSYTATNATGTSAPATVTVTVSPPIFAFTPLPGPLPGATVAQPYDQTISATSGTGPYSYAITGSQPPGLTLAANGRLSGTPTVDGNFNFTIEATDANSATGSVTYSLAVAVEAPSAGAVALTVAANSAANVISPSISGGAAASLAIASPPSRGNASVSGLQILYTPQPGYSGADSFTYTATNATGTSTPATVTVTVSPPVLVLSPTGGTLAAAVAGVSYSQSLTASAGTAPYLYQVTSGALPGGLTLDPVSGAISGRPGADSDFAFTVTATDANGATGQASYRIAVVSANIVFSPAAGSLPDAMVGEAYSAPISASGGTGALIYSVKSGTLPKGMVLNVSTGELTGPLAADAVPDTYRFTIGVVDSRGASGSAAYTLKLNPRAVTAPSIVVDVPAGTTPNNIYLNAGATGGPFTSAAVASVSPPIAGTAEIIEGELAAAGSFTPVGYYLKFTPNPSYSGSAVVSYTLRSALGTSGAGTVTYKIALDRVAAGEEIDGLVRDFVRNRQSLLSSTVKVPGLIERRRAAMSTDPVTTAVTPSENGARLGFSTSLTQIQAARDAADAAAAGQTFVKTDQPFDVWMDGSFLFHKDKDDDSDKWGNFALFSIGADYLISERALVGLSFHYDYTSDPTDEDAELTGNGWLAGPYASFEIGQGVFLDANLLYGGSSNDIDTGIFTGTFDTTRWMADVKLTGEWQLDEITVLTPKLRAVYFNEEVDDYTARNALGETIDLKGFIEEQARFSIGLDVERTLELENGLILSPTVGADVGFASLDGEGLFGRVSAGLALSNNDNWGLDFSLLFNIEGDGSQAAGAKVGARVRF</sequence>
<protein>
    <submittedName>
        <fullName evidence="3">Ig domain-containing protein</fullName>
    </submittedName>
</protein>
<dbReference type="SMART" id="SM00060">
    <property type="entry name" value="FN3"/>
    <property type="match status" value="3"/>
</dbReference>
<dbReference type="Pfam" id="PF17963">
    <property type="entry name" value="Big_9"/>
    <property type="match status" value="2"/>
</dbReference>